<keyword evidence="11" id="KW-1185">Reference proteome</keyword>
<dbReference type="InterPro" id="IPR013785">
    <property type="entry name" value="Aldolase_TIM"/>
</dbReference>
<dbReference type="Pfam" id="PF00218">
    <property type="entry name" value="IGPS"/>
    <property type="match status" value="1"/>
</dbReference>
<comment type="catalytic activity">
    <reaction evidence="1 8">
        <text>1-(2-carboxyphenylamino)-1-deoxy-D-ribulose 5-phosphate + H(+) = (1S,2R)-1-C-(indol-3-yl)glycerol 3-phosphate + CO2 + H2O</text>
        <dbReference type="Rhea" id="RHEA:23476"/>
        <dbReference type="ChEBI" id="CHEBI:15377"/>
        <dbReference type="ChEBI" id="CHEBI:15378"/>
        <dbReference type="ChEBI" id="CHEBI:16526"/>
        <dbReference type="ChEBI" id="CHEBI:58613"/>
        <dbReference type="ChEBI" id="CHEBI:58866"/>
        <dbReference type="EC" id="4.1.1.48"/>
    </reaction>
</comment>
<dbReference type="InterPro" id="IPR013798">
    <property type="entry name" value="Indole-3-glycerol_P_synth_dom"/>
</dbReference>
<dbReference type="PANTHER" id="PTHR22854:SF2">
    <property type="entry name" value="INDOLE-3-GLYCEROL-PHOSPHATE SYNTHASE"/>
    <property type="match status" value="1"/>
</dbReference>
<dbReference type="PANTHER" id="PTHR22854">
    <property type="entry name" value="TRYPTOPHAN BIOSYNTHESIS PROTEIN"/>
    <property type="match status" value="1"/>
</dbReference>
<dbReference type="Proteomes" id="UP001500920">
    <property type="component" value="Unassembled WGS sequence"/>
</dbReference>
<evidence type="ECO:0000256" key="1">
    <source>
        <dbReference type="ARBA" id="ARBA00001633"/>
    </source>
</evidence>
<dbReference type="RefSeq" id="WP_344704222.1">
    <property type="nucleotide sequence ID" value="NZ_BAABCK010000068.1"/>
</dbReference>
<reference evidence="11" key="1">
    <citation type="journal article" date="2019" name="Int. J. Syst. Evol. Microbiol.">
        <title>The Global Catalogue of Microorganisms (GCM) 10K type strain sequencing project: providing services to taxonomists for standard genome sequencing and annotation.</title>
        <authorList>
            <consortium name="The Broad Institute Genomics Platform"/>
            <consortium name="The Broad Institute Genome Sequencing Center for Infectious Disease"/>
            <person name="Wu L."/>
            <person name="Ma J."/>
        </authorList>
    </citation>
    <scope>NUCLEOTIDE SEQUENCE [LARGE SCALE GENOMIC DNA]</scope>
    <source>
        <strain evidence="11">JCM 16981</strain>
    </source>
</reference>
<evidence type="ECO:0000313" key="10">
    <source>
        <dbReference type="EMBL" id="GAA3732580.1"/>
    </source>
</evidence>
<keyword evidence="4 8" id="KW-0210">Decarboxylase</keyword>
<keyword evidence="5 8" id="KW-0822">Tryptophan biosynthesis</keyword>
<evidence type="ECO:0000256" key="6">
    <source>
        <dbReference type="ARBA" id="ARBA00023141"/>
    </source>
</evidence>
<evidence type="ECO:0000259" key="9">
    <source>
        <dbReference type="Pfam" id="PF00218"/>
    </source>
</evidence>
<dbReference type="EMBL" id="BAABCK010000068">
    <property type="protein sequence ID" value="GAA3732580.1"/>
    <property type="molecule type" value="Genomic_DNA"/>
</dbReference>
<dbReference type="NCBIfam" id="NF001377">
    <property type="entry name" value="PRK00278.2-4"/>
    <property type="match status" value="1"/>
</dbReference>
<comment type="caution">
    <text evidence="10">The sequence shown here is derived from an EMBL/GenBank/DDBJ whole genome shotgun (WGS) entry which is preliminary data.</text>
</comment>
<dbReference type="CDD" id="cd00331">
    <property type="entry name" value="IGPS"/>
    <property type="match status" value="1"/>
</dbReference>
<keyword evidence="6 8" id="KW-0057">Aromatic amino acid biosynthesis</keyword>
<evidence type="ECO:0000313" key="11">
    <source>
        <dbReference type="Proteomes" id="UP001500920"/>
    </source>
</evidence>
<dbReference type="PROSITE" id="PS00614">
    <property type="entry name" value="IGPS"/>
    <property type="match status" value="1"/>
</dbReference>
<dbReference type="HAMAP" id="MF_00134_B">
    <property type="entry name" value="IGPS_B"/>
    <property type="match status" value="1"/>
</dbReference>
<dbReference type="EC" id="4.1.1.48" evidence="8"/>
<evidence type="ECO:0000256" key="2">
    <source>
        <dbReference type="ARBA" id="ARBA00004696"/>
    </source>
</evidence>
<dbReference type="InterPro" id="IPR001468">
    <property type="entry name" value="Indole-3-GlycerolPSynthase_CS"/>
</dbReference>
<name>A0ABP7F6Y3_9STAP</name>
<feature type="domain" description="Indole-3-glycerol phosphate synthase" evidence="9">
    <location>
        <begin position="13"/>
        <end position="250"/>
    </location>
</feature>
<evidence type="ECO:0000256" key="3">
    <source>
        <dbReference type="ARBA" id="ARBA00022605"/>
    </source>
</evidence>
<gene>
    <name evidence="8 10" type="primary">trpC</name>
    <name evidence="10" type="ORF">GCM10022378_21090</name>
</gene>
<comment type="similarity">
    <text evidence="8">Belongs to the TrpC family.</text>
</comment>
<evidence type="ECO:0000256" key="5">
    <source>
        <dbReference type="ARBA" id="ARBA00022822"/>
    </source>
</evidence>
<dbReference type="InterPro" id="IPR045186">
    <property type="entry name" value="Indole-3-glycerol_P_synth"/>
</dbReference>
<dbReference type="SUPFAM" id="SSF51366">
    <property type="entry name" value="Ribulose-phoshate binding barrel"/>
    <property type="match status" value="1"/>
</dbReference>
<proteinExistence type="inferred from homology"/>
<organism evidence="10 11">
    <name type="scientific">Salinicoccus jeotgali</name>
    <dbReference type="NCBI Taxonomy" id="381634"/>
    <lineage>
        <taxon>Bacteria</taxon>
        <taxon>Bacillati</taxon>
        <taxon>Bacillota</taxon>
        <taxon>Bacilli</taxon>
        <taxon>Bacillales</taxon>
        <taxon>Staphylococcaceae</taxon>
        <taxon>Salinicoccus</taxon>
    </lineage>
</organism>
<protein>
    <recommendedName>
        <fullName evidence="8">Indole-3-glycerol phosphate synthase</fullName>
        <shortName evidence="8">IGPS</shortName>
        <ecNumber evidence="8">4.1.1.48</ecNumber>
    </recommendedName>
</protein>
<keyword evidence="3 8" id="KW-0028">Amino-acid biosynthesis</keyword>
<dbReference type="Gene3D" id="3.20.20.70">
    <property type="entry name" value="Aldolase class I"/>
    <property type="match status" value="1"/>
</dbReference>
<evidence type="ECO:0000256" key="8">
    <source>
        <dbReference type="HAMAP-Rule" id="MF_00134"/>
    </source>
</evidence>
<keyword evidence="7 8" id="KW-0456">Lyase</keyword>
<accession>A0ABP7F6Y3</accession>
<dbReference type="InterPro" id="IPR011060">
    <property type="entry name" value="RibuloseP-bd_barrel"/>
</dbReference>
<sequence>MTTILDDIIAYKRREMTRLTAEEKILDRTPISLKDRLDTAGTMGIIGEVKRASPSKGDINIGMKPDEQAEKYAAGGADAISVLTDAEYFKGSMADLEAVREVVGLPLLNKDFIVDERQIDRAYRHGADIILLIVAALDDEMLARLFAYASSYGLECIVEVHTAEEMERALEIQPALIGINNRNLKTFEVDLGNTEKLLEAYGHHPVHFIAESGIRTTEDGRRMRVAGAAALLVGETLMAAEDPATTIRALKGVL</sequence>
<evidence type="ECO:0000256" key="7">
    <source>
        <dbReference type="ARBA" id="ARBA00023239"/>
    </source>
</evidence>
<evidence type="ECO:0000256" key="4">
    <source>
        <dbReference type="ARBA" id="ARBA00022793"/>
    </source>
</evidence>
<comment type="pathway">
    <text evidence="2 8">Amino-acid biosynthesis; L-tryptophan biosynthesis; L-tryptophan from chorismate: step 4/5.</text>
</comment>